<accession>A0A8K0FW85</accession>
<dbReference type="InterPro" id="IPR036259">
    <property type="entry name" value="MFS_trans_sf"/>
</dbReference>
<evidence type="ECO:0000256" key="3">
    <source>
        <dbReference type="ARBA" id="ARBA00022989"/>
    </source>
</evidence>
<dbReference type="SUPFAM" id="SSF103473">
    <property type="entry name" value="MFS general substrate transporter"/>
    <property type="match status" value="1"/>
</dbReference>
<keyword evidence="3 5" id="KW-1133">Transmembrane helix</keyword>
<protein>
    <recommendedName>
        <fullName evidence="8">Proton-coupled folate transporter</fullName>
    </recommendedName>
</protein>
<proteinExistence type="predicted"/>
<name>A0A8K0FW85_IGNLU</name>
<feature type="transmembrane region" description="Helical" evidence="5">
    <location>
        <begin position="143"/>
        <end position="166"/>
    </location>
</feature>
<dbReference type="GO" id="GO:0016020">
    <property type="term" value="C:membrane"/>
    <property type="evidence" value="ECO:0007669"/>
    <property type="project" value="UniProtKB-SubCell"/>
</dbReference>
<feature type="transmembrane region" description="Helical" evidence="5">
    <location>
        <begin position="238"/>
        <end position="260"/>
    </location>
</feature>
<evidence type="ECO:0000313" key="7">
    <source>
        <dbReference type="Proteomes" id="UP000801492"/>
    </source>
</evidence>
<evidence type="ECO:0000256" key="4">
    <source>
        <dbReference type="ARBA" id="ARBA00023136"/>
    </source>
</evidence>
<comment type="subcellular location">
    <subcellularLocation>
        <location evidence="1">Membrane</location>
        <topology evidence="1">Multi-pass membrane protein</topology>
    </subcellularLocation>
</comment>
<gene>
    <name evidence="6" type="ORF">ILUMI_25485</name>
</gene>
<feature type="transmembrane region" description="Helical" evidence="5">
    <location>
        <begin position="113"/>
        <end position="131"/>
    </location>
</feature>
<dbReference type="PANTHER" id="PTHR23507:SF1">
    <property type="entry name" value="FI18259P1-RELATED"/>
    <property type="match status" value="1"/>
</dbReference>
<dbReference type="GO" id="GO:0022857">
    <property type="term" value="F:transmembrane transporter activity"/>
    <property type="evidence" value="ECO:0007669"/>
    <property type="project" value="InterPro"/>
</dbReference>
<keyword evidence="7" id="KW-1185">Reference proteome</keyword>
<reference evidence="6" key="1">
    <citation type="submission" date="2019-08" db="EMBL/GenBank/DDBJ databases">
        <title>The genome of the North American firefly Photinus pyralis.</title>
        <authorList>
            <consortium name="Photinus pyralis genome working group"/>
            <person name="Fallon T.R."/>
            <person name="Sander Lower S.E."/>
            <person name="Weng J.-K."/>
        </authorList>
    </citation>
    <scope>NUCLEOTIDE SEQUENCE</scope>
    <source>
        <strain evidence="6">TRF0915ILg1</strain>
        <tissue evidence="6">Whole body</tissue>
    </source>
</reference>
<dbReference type="Pfam" id="PF07690">
    <property type="entry name" value="MFS_1"/>
    <property type="match status" value="1"/>
</dbReference>
<dbReference type="OrthoDB" id="3026777at2759"/>
<feature type="transmembrane region" description="Helical" evidence="5">
    <location>
        <begin position="178"/>
        <end position="199"/>
    </location>
</feature>
<feature type="transmembrane region" description="Helical" evidence="5">
    <location>
        <begin position="397"/>
        <end position="418"/>
    </location>
</feature>
<dbReference type="Proteomes" id="UP000801492">
    <property type="component" value="Unassembled WGS sequence"/>
</dbReference>
<sequence>MASTTELVTDSVADLTKDKNQNDTKEEKTFRRMTMNERVAYVKEVITVEPLVTCYIMSSILCSQALTNLEYEKACKANLNYSDTVCDAIISGTSENYTSELVEVQTKVTELHSWLQIVQNVIPIILVLFLGSYSDRHKLRKPFLIMPFFGELGAVVGCILCVIFMREWPVEVQGFMQVVVPSFLGGPTMILMAVFAYIADVSSLEMRTLRIGIVQIVLNITTPIIQSFSGILYDQIGYIWILLIAGVFYLTGILYGLFYIKEPKQPVDVENKKNMIKDIFDPRHALETLKVVTKTSQGNQRLNIILIMIILFIFSGVTGAEGSVFFLYTNYTYGWTVVEFSYFLTINTVVHLVGNIIAVPLFTRILQWPDLIITTVAFLDKIVCNIIFIIFTTTVGLYAGTLVSIIIAISSISIRSYATKVVLEDDLGKAQSLFAIIESVAPIVTVPIYGSWIYTATITSFPQAFFILGIGLYGVAIILMMCMYFRDKKRNVVKSNEVEMENNKVNKGVAETTHI</sequence>
<feature type="transmembrane region" description="Helical" evidence="5">
    <location>
        <begin position="304"/>
        <end position="328"/>
    </location>
</feature>
<feature type="transmembrane region" description="Helical" evidence="5">
    <location>
        <begin position="211"/>
        <end position="232"/>
    </location>
</feature>
<feature type="transmembrane region" description="Helical" evidence="5">
    <location>
        <begin position="464"/>
        <end position="485"/>
    </location>
</feature>
<dbReference type="Gene3D" id="1.20.1250.20">
    <property type="entry name" value="MFS general substrate transporter like domains"/>
    <property type="match status" value="1"/>
</dbReference>
<keyword evidence="4 5" id="KW-0472">Membrane</keyword>
<comment type="caution">
    <text evidence="6">The sequence shown here is derived from an EMBL/GenBank/DDBJ whole genome shotgun (WGS) entry which is preliminary data.</text>
</comment>
<dbReference type="InterPro" id="IPR011701">
    <property type="entry name" value="MFS"/>
</dbReference>
<evidence type="ECO:0008006" key="8">
    <source>
        <dbReference type="Google" id="ProtNLM"/>
    </source>
</evidence>
<evidence type="ECO:0000256" key="1">
    <source>
        <dbReference type="ARBA" id="ARBA00004141"/>
    </source>
</evidence>
<evidence type="ECO:0000256" key="5">
    <source>
        <dbReference type="SAM" id="Phobius"/>
    </source>
</evidence>
<dbReference type="PANTHER" id="PTHR23507">
    <property type="entry name" value="ZGC:174356"/>
    <property type="match status" value="1"/>
</dbReference>
<organism evidence="6 7">
    <name type="scientific">Ignelater luminosus</name>
    <name type="common">Cucubano</name>
    <name type="synonym">Pyrophorus luminosus</name>
    <dbReference type="NCBI Taxonomy" id="2038154"/>
    <lineage>
        <taxon>Eukaryota</taxon>
        <taxon>Metazoa</taxon>
        <taxon>Ecdysozoa</taxon>
        <taxon>Arthropoda</taxon>
        <taxon>Hexapoda</taxon>
        <taxon>Insecta</taxon>
        <taxon>Pterygota</taxon>
        <taxon>Neoptera</taxon>
        <taxon>Endopterygota</taxon>
        <taxon>Coleoptera</taxon>
        <taxon>Polyphaga</taxon>
        <taxon>Elateriformia</taxon>
        <taxon>Elateroidea</taxon>
        <taxon>Elateridae</taxon>
        <taxon>Agrypninae</taxon>
        <taxon>Pyrophorini</taxon>
        <taxon>Ignelater</taxon>
    </lineage>
</organism>
<evidence type="ECO:0000256" key="2">
    <source>
        <dbReference type="ARBA" id="ARBA00022692"/>
    </source>
</evidence>
<keyword evidence="2 5" id="KW-0812">Transmembrane</keyword>
<feature type="transmembrane region" description="Helical" evidence="5">
    <location>
        <begin position="371"/>
        <end position="391"/>
    </location>
</feature>
<dbReference type="AlphaFoldDB" id="A0A8K0FW85"/>
<dbReference type="EMBL" id="VTPC01090927">
    <property type="protein sequence ID" value="KAF2880695.1"/>
    <property type="molecule type" value="Genomic_DNA"/>
</dbReference>
<evidence type="ECO:0000313" key="6">
    <source>
        <dbReference type="EMBL" id="KAF2880695.1"/>
    </source>
</evidence>
<feature type="transmembrane region" description="Helical" evidence="5">
    <location>
        <begin position="430"/>
        <end position="452"/>
    </location>
</feature>
<feature type="transmembrane region" description="Helical" evidence="5">
    <location>
        <begin position="340"/>
        <end position="359"/>
    </location>
</feature>